<dbReference type="InterPro" id="IPR000244">
    <property type="entry name" value="Ribosomal_bL9"/>
</dbReference>
<dbReference type="Proteomes" id="UP001140074">
    <property type="component" value="Unassembled WGS sequence"/>
</dbReference>
<gene>
    <name evidence="9" type="ORF">GGH94_004655</name>
</gene>
<dbReference type="GO" id="GO:0006412">
    <property type="term" value="P:translation"/>
    <property type="evidence" value="ECO:0007669"/>
    <property type="project" value="InterPro"/>
</dbReference>
<dbReference type="GO" id="GO:0003735">
    <property type="term" value="F:structural constituent of ribosome"/>
    <property type="evidence" value="ECO:0007669"/>
    <property type="project" value="InterPro"/>
</dbReference>
<keyword evidence="3" id="KW-0694">RNA-binding</keyword>
<dbReference type="InterPro" id="IPR020070">
    <property type="entry name" value="Ribosomal_bL9_N"/>
</dbReference>
<evidence type="ECO:0000313" key="10">
    <source>
        <dbReference type="Proteomes" id="UP001140074"/>
    </source>
</evidence>
<feature type="domain" description="Large ribosomal subunit protein bL9 C-terminal" evidence="8">
    <location>
        <begin position="131"/>
        <end position="193"/>
    </location>
</feature>
<evidence type="ECO:0000313" key="9">
    <source>
        <dbReference type="EMBL" id="KAJ2861821.1"/>
    </source>
</evidence>
<keyword evidence="5" id="KW-0687">Ribonucleoprotein</keyword>
<dbReference type="GO" id="GO:0005840">
    <property type="term" value="C:ribosome"/>
    <property type="evidence" value="ECO:0007669"/>
    <property type="project" value="UniProtKB-KW"/>
</dbReference>
<evidence type="ECO:0000259" key="8">
    <source>
        <dbReference type="Pfam" id="PF03948"/>
    </source>
</evidence>
<dbReference type="Gene3D" id="3.10.430.100">
    <property type="entry name" value="Ribosomal protein L9, C-terminal domain"/>
    <property type="match status" value="1"/>
</dbReference>
<dbReference type="GO" id="GO:0019843">
    <property type="term" value="F:rRNA binding"/>
    <property type="evidence" value="ECO:0007669"/>
    <property type="project" value="UniProtKB-KW"/>
</dbReference>
<evidence type="ECO:0000259" key="7">
    <source>
        <dbReference type="Pfam" id="PF01281"/>
    </source>
</evidence>
<accession>A0A9W8ILH0</accession>
<evidence type="ECO:0000256" key="3">
    <source>
        <dbReference type="ARBA" id="ARBA00022884"/>
    </source>
</evidence>
<proteinExistence type="inferred from homology"/>
<protein>
    <recommendedName>
        <fullName evidence="6">50S ribosomal protein L9, chloroplastic</fullName>
    </recommendedName>
</protein>
<dbReference type="SUPFAM" id="SSF55653">
    <property type="entry name" value="Ribosomal protein L9 C-domain"/>
    <property type="match status" value="1"/>
</dbReference>
<evidence type="ECO:0000256" key="4">
    <source>
        <dbReference type="ARBA" id="ARBA00022980"/>
    </source>
</evidence>
<comment type="caution">
    <text evidence="9">The sequence shown here is derived from an EMBL/GenBank/DDBJ whole genome shotgun (WGS) entry which is preliminary data.</text>
</comment>
<dbReference type="SUPFAM" id="SSF55658">
    <property type="entry name" value="L9 N-domain-like"/>
    <property type="match status" value="1"/>
</dbReference>
<keyword evidence="2" id="KW-0699">rRNA-binding</keyword>
<comment type="similarity">
    <text evidence="1">Belongs to the bacterial ribosomal protein bL9 family.</text>
</comment>
<dbReference type="AlphaFoldDB" id="A0A9W8ILH0"/>
<evidence type="ECO:0000256" key="2">
    <source>
        <dbReference type="ARBA" id="ARBA00022730"/>
    </source>
</evidence>
<dbReference type="EMBL" id="JANBUY010000200">
    <property type="protein sequence ID" value="KAJ2861821.1"/>
    <property type="molecule type" value="Genomic_DNA"/>
</dbReference>
<keyword evidence="10" id="KW-1185">Reference proteome</keyword>
<dbReference type="InterPro" id="IPR036935">
    <property type="entry name" value="Ribosomal_bL9_N_sf"/>
</dbReference>
<name>A0A9W8ILH0_9FUNG</name>
<feature type="domain" description="Ribosomal protein L9" evidence="7">
    <location>
        <begin position="29"/>
        <end position="66"/>
    </location>
</feature>
<reference evidence="9" key="1">
    <citation type="submission" date="2022-07" db="EMBL/GenBank/DDBJ databases">
        <title>Phylogenomic reconstructions and comparative analyses of Kickxellomycotina fungi.</title>
        <authorList>
            <person name="Reynolds N.K."/>
            <person name="Stajich J.E."/>
            <person name="Barry K."/>
            <person name="Grigoriev I.V."/>
            <person name="Crous P."/>
            <person name="Smith M.E."/>
        </authorList>
    </citation>
    <scope>NUCLEOTIDE SEQUENCE</scope>
    <source>
        <strain evidence="9">RSA 476</strain>
    </source>
</reference>
<organism evidence="9 10">
    <name type="scientific">Coemansia aciculifera</name>
    <dbReference type="NCBI Taxonomy" id="417176"/>
    <lineage>
        <taxon>Eukaryota</taxon>
        <taxon>Fungi</taxon>
        <taxon>Fungi incertae sedis</taxon>
        <taxon>Zoopagomycota</taxon>
        <taxon>Kickxellomycotina</taxon>
        <taxon>Kickxellomycetes</taxon>
        <taxon>Kickxellales</taxon>
        <taxon>Kickxellaceae</taxon>
        <taxon>Coemansia</taxon>
    </lineage>
</organism>
<evidence type="ECO:0000256" key="1">
    <source>
        <dbReference type="ARBA" id="ARBA00010605"/>
    </source>
</evidence>
<evidence type="ECO:0000256" key="6">
    <source>
        <dbReference type="ARBA" id="ARBA00035427"/>
    </source>
</evidence>
<dbReference type="PANTHER" id="PTHR21368">
    <property type="entry name" value="50S RIBOSOMAL PROTEIN L9"/>
    <property type="match status" value="1"/>
</dbReference>
<dbReference type="Gene3D" id="3.40.5.10">
    <property type="entry name" value="Ribosomal protein L9, N-terminal domain"/>
    <property type="match status" value="1"/>
</dbReference>
<dbReference type="InterPro" id="IPR009027">
    <property type="entry name" value="Ribosomal_bL9/RNase_H1_N"/>
</dbReference>
<dbReference type="Pfam" id="PF01281">
    <property type="entry name" value="Ribosomal_L9_N"/>
    <property type="match status" value="1"/>
</dbReference>
<evidence type="ECO:0000256" key="5">
    <source>
        <dbReference type="ARBA" id="ARBA00023274"/>
    </source>
</evidence>
<keyword evidence="4" id="KW-0689">Ribosomal protein</keyword>
<dbReference type="InterPro" id="IPR036791">
    <property type="entry name" value="Ribosomal_bL9_C_sf"/>
</dbReference>
<dbReference type="Pfam" id="PF03948">
    <property type="entry name" value="Ribosomal_L9_C"/>
    <property type="match status" value="1"/>
</dbReference>
<dbReference type="GO" id="GO:1990904">
    <property type="term" value="C:ribonucleoprotein complex"/>
    <property type="evidence" value="ECO:0007669"/>
    <property type="project" value="UniProtKB-KW"/>
</dbReference>
<sequence length="202" mass="22326">MDRIIRPLIQVRSPVLILQRGLKKKAKIPITLLKDIPRVGQAGAVVHVHKAYMRHELYPKRLADYVIARVGPLDRSKAVEVITPDLSQEQASRQEKVHSLALRNQETLGRIVRLEPIVFERSVVVAESGTEEGTQAIYGSLTKADVLKELADAHGIVIDKEALTMDEKIKSVGEYTCVVKLIYAGQASFKAIVAPSKDSTAQ</sequence>
<dbReference type="InterPro" id="IPR020069">
    <property type="entry name" value="Ribosomal_bL9_C"/>
</dbReference>